<dbReference type="EMBL" id="AP025739">
    <property type="protein sequence ID" value="BDI32715.1"/>
    <property type="molecule type" value="Genomic_DNA"/>
</dbReference>
<sequence>MNFSKLKVFAAIVAAAVLPNAGNAATFNVKNAPYNAVGNGVANDFPAINAALQAAIAAGPGSQVYIPAGTYLLASGQQLSIHNANGITVYGDSTTKLVNANHGDNNAFFSVWDSNNITLNQMIFDTTPFRFTQGVVNSISGTSSVNVTLDSGYPTLTDPDVGSTSSEVFFYTDSSSLCYDRTCGGNFASATNTSGSNWTINMTGATLPSTIVGKKFVVWAHNGGGWPFNFTHCTGTCTASNLTDYGGGAGSVGGFWNNSAALNLTNITAGPPPGSGRLCGPAGGYLGEGNRGTITITNNNFSGMEDDEICTGGDFSHILAQTAANKITVENLPNVITYMVGDTVQIWDWVYQAEYVKATCTVTAVSQDGSGNWLLTLNQNVTVPLTGPNPGASQETDGISRCCDLNTAAPVIVKNSSFQGSGRITSMSGPGIDFENNTFYDSSAGLELNAETAWHGGPATSGLTIKNNTFRNIDVQSIDCTVRVSTASNLCNNIDIEGNTFLNGGSHAPFSDGLYSPVNDIRGGGIRLGNASAATIKNNTFTSMWGPPVILQYSNNVQVTGNLFKNTAQQTWSDFNSYGIDMGSVVNIANSQNITLAQNLVSNFGPYGTSLVKTTGTTSGINGATTGIFLTDKALGIFSASDNLALDDAGYGGAGTDLVQWGFGGANNQLWTITPTANGYFKLLSNQNNLPVGVGSSTANGGLLALENANSANEQQWTLVPYDNQTVQLVNLASGLVADVVGQSTTAGAQIDQWVANGGWNQRWYLLAAPTGLAATAHYGQVVLNWTPTVGSTFTVSRGTSASGPFTAIATNVTTNSYADTSVTGGTTYYYVVAATAYAGAGPNSNVVSATPPANANGTYKLINQNSGLALDDPAGWGVGTALDQYGYSGGSNQKWTLTASGAYYTLTCAGNGLAASVNGSAASGAAVLLETLTGGNDQLWTLQVNGAYYKLVNKLSGYVFEVSGSSTSPNAAIDVKASSGAANQNWSFQAP</sequence>
<dbReference type="KEGG" id="ccot:CCAX7_47660"/>
<dbReference type="InterPro" id="IPR036116">
    <property type="entry name" value="FN3_sf"/>
</dbReference>
<dbReference type="PROSITE" id="PS50231">
    <property type="entry name" value="RICIN_B_LECTIN"/>
    <property type="match status" value="2"/>
</dbReference>
<name>A0A402CQA8_9BACT</name>
<organism evidence="1 2">
    <name type="scientific">Capsulimonas corticalis</name>
    <dbReference type="NCBI Taxonomy" id="2219043"/>
    <lineage>
        <taxon>Bacteria</taxon>
        <taxon>Bacillati</taxon>
        <taxon>Armatimonadota</taxon>
        <taxon>Armatimonadia</taxon>
        <taxon>Capsulimonadales</taxon>
        <taxon>Capsulimonadaceae</taxon>
        <taxon>Capsulimonas</taxon>
    </lineage>
</organism>
<dbReference type="InterPro" id="IPR000772">
    <property type="entry name" value="Ricin_B_lectin"/>
</dbReference>
<dbReference type="Gene3D" id="2.160.20.10">
    <property type="entry name" value="Single-stranded right-handed beta-helix, Pectin lyase-like"/>
    <property type="match status" value="2"/>
</dbReference>
<dbReference type="Gene3D" id="2.60.40.10">
    <property type="entry name" value="Immunoglobulins"/>
    <property type="match status" value="1"/>
</dbReference>
<dbReference type="SUPFAM" id="SSF50370">
    <property type="entry name" value="Ricin B-like lectins"/>
    <property type="match status" value="2"/>
</dbReference>
<dbReference type="InterPro" id="IPR011050">
    <property type="entry name" value="Pectin_lyase_fold/virulence"/>
</dbReference>
<dbReference type="Gene3D" id="2.80.10.50">
    <property type="match status" value="2"/>
</dbReference>
<dbReference type="CDD" id="cd00161">
    <property type="entry name" value="beta-trefoil_Ricin-like"/>
    <property type="match status" value="1"/>
</dbReference>
<reference evidence="1 2" key="1">
    <citation type="journal article" date="2019" name="Int. J. Syst. Evol. Microbiol.">
        <title>Capsulimonas corticalis gen. nov., sp. nov., an aerobic capsulated bacterium, of a novel bacterial order, Capsulimonadales ord. nov., of the class Armatimonadia of the phylum Armatimonadetes.</title>
        <authorList>
            <person name="Li J."/>
            <person name="Kudo C."/>
            <person name="Tonouchi A."/>
        </authorList>
    </citation>
    <scope>NUCLEOTIDE SEQUENCE [LARGE SCALE GENOMIC DNA]</scope>
    <source>
        <strain evidence="1 2">AX-7</strain>
    </source>
</reference>
<proteinExistence type="predicted"/>
<dbReference type="Pfam" id="PF13229">
    <property type="entry name" value="Beta_helix"/>
    <property type="match status" value="1"/>
</dbReference>
<dbReference type="SUPFAM" id="SSF49265">
    <property type="entry name" value="Fibronectin type III"/>
    <property type="match status" value="1"/>
</dbReference>
<dbReference type="AlphaFoldDB" id="A0A402CQA8"/>
<dbReference type="InterPro" id="IPR006626">
    <property type="entry name" value="PbH1"/>
</dbReference>
<dbReference type="InterPro" id="IPR012334">
    <property type="entry name" value="Pectin_lyas_fold"/>
</dbReference>
<dbReference type="InterPro" id="IPR024535">
    <property type="entry name" value="RHGA/B-epi-like_pectate_lyase"/>
</dbReference>
<evidence type="ECO:0000313" key="1">
    <source>
        <dbReference type="EMBL" id="BDI32715.1"/>
    </source>
</evidence>
<dbReference type="SMART" id="SM00710">
    <property type="entry name" value="PbH1"/>
    <property type="match status" value="6"/>
</dbReference>
<evidence type="ECO:0000313" key="2">
    <source>
        <dbReference type="Proteomes" id="UP000287394"/>
    </source>
</evidence>
<protein>
    <submittedName>
        <fullName evidence="1">Uncharacterized protein</fullName>
    </submittedName>
</protein>
<dbReference type="RefSeq" id="WP_165863924.1">
    <property type="nucleotide sequence ID" value="NZ_AP025739.1"/>
</dbReference>
<dbReference type="Pfam" id="PF14200">
    <property type="entry name" value="RicinB_lectin_2"/>
    <property type="match status" value="4"/>
</dbReference>
<accession>A0A402CQA8</accession>
<dbReference type="InterPro" id="IPR039448">
    <property type="entry name" value="Beta_helix"/>
</dbReference>
<dbReference type="Proteomes" id="UP000287394">
    <property type="component" value="Chromosome"/>
</dbReference>
<gene>
    <name evidence="1" type="ORF">CCAX7_47660</name>
</gene>
<dbReference type="Pfam" id="PF12708">
    <property type="entry name" value="Pect-lyase_RHGA_epim"/>
    <property type="match status" value="1"/>
</dbReference>
<dbReference type="InterPro" id="IPR035992">
    <property type="entry name" value="Ricin_B-like_lectins"/>
</dbReference>
<keyword evidence="2" id="KW-1185">Reference proteome</keyword>
<dbReference type="SUPFAM" id="SSF51126">
    <property type="entry name" value="Pectin lyase-like"/>
    <property type="match status" value="2"/>
</dbReference>
<dbReference type="InterPro" id="IPR013783">
    <property type="entry name" value="Ig-like_fold"/>
</dbReference>
<dbReference type="SMART" id="SM00458">
    <property type="entry name" value="RICIN"/>
    <property type="match status" value="2"/>
</dbReference>